<dbReference type="InterPro" id="IPR050052">
    <property type="entry name" value="ATP-dep_Clp_protease_ClpX"/>
</dbReference>
<dbReference type="Gene3D" id="1.10.8.60">
    <property type="match status" value="1"/>
</dbReference>
<dbReference type="GO" id="GO:0140662">
    <property type="term" value="F:ATP-dependent protein folding chaperone"/>
    <property type="evidence" value="ECO:0007669"/>
    <property type="project" value="InterPro"/>
</dbReference>
<dbReference type="SMART" id="SM00382">
    <property type="entry name" value="AAA"/>
    <property type="match status" value="1"/>
</dbReference>
<evidence type="ECO:0000256" key="1">
    <source>
        <dbReference type="ARBA" id="ARBA00022741"/>
    </source>
</evidence>
<dbReference type="NCBIfam" id="NF003745">
    <property type="entry name" value="PRK05342.1"/>
    <property type="match status" value="1"/>
</dbReference>
<name>A0A075AUP2_ROZAC</name>
<dbReference type="SUPFAM" id="SSF52540">
    <property type="entry name" value="P-loop containing nucleoside triphosphate hydrolases"/>
    <property type="match status" value="1"/>
</dbReference>
<dbReference type="SMART" id="SM01086">
    <property type="entry name" value="ClpB_D2-small"/>
    <property type="match status" value="1"/>
</dbReference>
<dbReference type="PANTHER" id="PTHR48102:SF7">
    <property type="entry name" value="ATP-DEPENDENT CLP PROTEASE ATP-BINDING SUBUNIT CLPX-LIKE, MITOCHONDRIAL"/>
    <property type="match status" value="1"/>
</dbReference>
<evidence type="ECO:0000313" key="8">
    <source>
        <dbReference type="Proteomes" id="UP000281549"/>
    </source>
</evidence>
<dbReference type="OMA" id="LDTMFDL"/>
<dbReference type="FunFam" id="1.10.8.60:FF:000002">
    <property type="entry name" value="ATP-dependent Clp protease ATP-binding subunit ClpX"/>
    <property type="match status" value="1"/>
</dbReference>
<proteinExistence type="predicted"/>
<evidence type="ECO:0000313" key="5">
    <source>
        <dbReference type="EMBL" id="EPZ34006.1"/>
    </source>
</evidence>
<evidence type="ECO:0000313" key="7">
    <source>
        <dbReference type="Proteomes" id="UP000030755"/>
    </source>
</evidence>
<dbReference type="InterPro" id="IPR019489">
    <property type="entry name" value="Clp_ATPase_C"/>
</dbReference>
<dbReference type="InterPro" id="IPR003959">
    <property type="entry name" value="ATPase_AAA_core"/>
</dbReference>
<keyword evidence="1" id="KW-0547">Nucleotide-binding</keyword>
<dbReference type="STRING" id="988480.A0A075AUP2"/>
<dbReference type="Proteomes" id="UP000281549">
    <property type="component" value="Unassembled WGS sequence"/>
</dbReference>
<gene>
    <name evidence="5" type="ORF">O9G_004602</name>
    <name evidence="6" type="ORF">ROZALSC1DRAFT_30566</name>
</gene>
<evidence type="ECO:0000256" key="2">
    <source>
        <dbReference type="ARBA" id="ARBA00022840"/>
    </source>
</evidence>
<dbReference type="NCBIfam" id="TIGR00382">
    <property type="entry name" value="clpX"/>
    <property type="match status" value="1"/>
</dbReference>
<protein>
    <submittedName>
        <fullName evidence="5">ATPase, AAA-2 domain-containing protein</fullName>
    </submittedName>
    <submittedName>
        <fullName evidence="6">ClpX, ATPase regulatory subunit</fullName>
    </submittedName>
</protein>
<feature type="domain" description="AAA+ ATPase" evidence="3">
    <location>
        <begin position="107"/>
        <end position="231"/>
    </location>
</feature>
<dbReference type="GO" id="GO:0005524">
    <property type="term" value="F:ATP binding"/>
    <property type="evidence" value="ECO:0007669"/>
    <property type="project" value="UniProtKB-KW"/>
</dbReference>
<dbReference type="Proteomes" id="UP000030755">
    <property type="component" value="Unassembled WGS sequence"/>
</dbReference>
<reference evidence="8" key="2">
    <citation type="journal article" date="2018" name="Nat. Microbiol.">
        <title>Leveraging single-cell genomics to expand the fungal tree of life.</title>
        <authorList>
            <person name="Ahrendt S.R."/>
            <person name="Quandt C.A."/>
            <person name="Ciobanu D."/>
            <person name="Clum A."/>
            <person name="Salamov A."/>
            <person name="Andreopoulos B."/>
            <person name="Cheng J.F."/>
            <person name="Woyke T."/>
            <person name="Pelin A."/>
            <person name="Henrissat B."/>
            <person name="Reynolds N.K."/>
            <person name="Benny G.L."/>
            <person name="Smith M.E."/>
            <person name="James T.Y."/>
            <person name="Grigoriev I.V."/>
        </authorList>
    </citation>
    <scope>NUCLEOTIDE SEQUENCE [LARGE SCALE GENOMIC DNA]</scope>
    <source>
        <strain evidence="8">CSF55</strain>
    </source>
</reference>
<accession>A0A075AUP2</accession>
<dbReference type="PANTHER" id="PTHR48102">
    <property type="entry name" value="ATP-DEPENDENT CLP PROTEASE ATP-BINDING SUBUNIT CLPX-LIKE, MITOCHONDRIAL-RELATED"/>
    <property type="match status" value="1"/>
</dbReference>
<dbReference type="Pfam" id="PF10431">
    <property type="entry name" value="ClpB_D2-small"/>
    <property type="match status" value="1"/>
</dbReference>
<sequence length="443" mass="48902">MFVKERRGRRGFLMGPRCPQTNATFACKKCEKVYTIDDGSGGSHGINGSEPHFQNPKQIKEYLDQHVIGQEYGKKVLSTAVFNHYCRMQMNKNRGENAAKNDKVCLEKSNVLLLGPSGSGKTLIAKTLAEMLQVPFSMNDATTLTQAGYVGEDVESLIFRLLQAEHGIIFLDEVDKIRKRPSAIRDSRDVGGEGVQQSLLKMLEGTVVTVQDKSKRNGRAEEYQIDTSNILFVLSGAFVGLDKVISQRITSTSIGFAAAKKETVNEKVSEQTHYDFIMSKLETDDLINYGLIPEFVGRIPVVAVLQELRENDLVHALTEPKNSVVKQIKALFKHNGIELVFEKDALVEIARLAIKKKVGARGLRGIVDHILQESMYAAPNSDISRIIVDVPAVKGERPPRYVHSKTKTKSDGHLDLQDEPGITTHPISALSTTLAVAPAPARP</sequence>
<dbReference type="EMBL" id="ML005730">
    <property type="protein sequence ID" value="RKP17660.1"/>
    <property type="molecule type" value="Genomic_DNA"/>
</dbReference>
<dbReference type="GO" id="GO:0005759">
    <property type="term" value="C:mitochondrial matrix"/>
    <property type="evidence" value="ECO:0007669"/>
    <property type="project" value="EnsemblFungi"/>
</dbReference>
<dbReference type="InterPro" id="IPR003593">
    <property type="entry name" value="AAA+_ATPase"/>
</dbReference>
<evidence type="ECO:0000259" key="3">
    <source>
        <dbReference type="SMART" id="SM00382"/>
    </source>
</evidence>
<dbReference type="HOGENOM" id="CLU_014218_8_2_1"/>
<dbReference type="GO" id="GO:0051603">
    <property type="term" value="P:proteolysis involved in protein catabolic process"/>
    <property type="evidence" value="ECO:0007669"/>
    <property type="project" value="TreeGrafter"/>
</dbReference>
<dbReference type="Gene3D" id="3.40.50.300">
    <property type="entry name" value="P-loop containing nucleotide triphosphate hydrolases"/>
    <property type="match status" value="1"/>
</dbReference>
<dbReference type="GO" id="GO:0016887">
    <property type="term" value="F:ATP hydrolysis activity"/>
    <property type="evidence" value="ECO:0007669"/>
    <property type="project" value="EnsemblFungi"/>
</dbReference>
<dbReference type="InterPro" id="IPR027417">
    <property type="entry name" value="P-loop_NTPase"/>
</dbReference>
<reference evidence="6" key="3">
    <citation type="submission" date="2018-08" db="EMBL/GenBank/DDBJ databases">
        <title>Leveraging single-cell genomics to expand the Fungal Tree of Life.</title>
        <authorList>
            <consortium name="DOE Joint Genome Institute"/>
            <person name="Ahrendt S.R."/>
            <person name="Quandt C.A."/>
            <person name="Ciobanu D."/>
            <person name="Clum A."/>
            <person name="Salamov A."/>
            <person name="Andreopoulos B."/>
            <person name="Cheng J.-F."/>
            <person name="Woyke T."/>
            <person name="Pelin A."/>
            <person name="Henrissat B."/>
            <person name="Reynolds N."/>
            <person name="Benny G.L."/>
            <person name="Smith M.E."/>
            <person name="James T.Y."/>
            <person name="Grigoriev I.V."/>
        </authorList>
    </citation>
    <scope>NUCLEOTIDE SEQUENCE</scope>
    <source>
        <strain evidence="6">CSF55</strain>
    </source>
</reference>
<evidence type="ECO:0000259" key="4">
    <source>
        <dbReference type="SMART" id="SM01086"/>
    </source>
</evidence>
<dbReference type="OrthoDB" id="1721884at2759"/>
<dbReference type="GO" id="GO:0030150">
    <property type="term" value="P:protein import into mitochondrial matrix"/>
    <property type="evidence" value="ECO:0007669"/>
    <property type="project" value="EnsemblFungi"/>
</dbReference>
<dbReference type="Pfam" id="PF07724">
    <property type="entry name" value="AAA_2"/>
    <property type="match status" value="1"/>
</dbReference>
<feature type="domain" description="Clp ATPase C-terminal" evidence="4">
    <location>
        <begin position="308"/>
        <end position="393"/>
    </location>
</feature>
<dbReference type="InterPro" id="IPR004487">
    <property type="entry name" value="Clp_protease_ATP-bd_su_ClpX"/>
</dbReference>
<dbReference type="AlphaFoldDB" id="A0A075AUP2"/>
<reference evidence="5 7" key="1">
    <citation type="journal article" date="2013" name="Curr. Biol.">
        <title>Shared signatures of parasitism and phylogenomics unite Cryptomycota and microsporidia.</title>
        <authorList>
            <person name="James T.Y."/>
            <person name="Pelin A."/>
            <person name="Bonen L."/>
            <person name="Ahrendt S."/>
            <person name="Sain D."/>
            <person name="Corradi N."/>
            <person name="Stajich J.E."/>
        </authorList>
    </citation>
    <scope>NUCLEOTIDE SEQUENCE [LARGE SCALE GENOMIC DNA]</scope>
    <source>
        <strain evidence="5 7">CSF55</strain>
        <strain evidence="5 7">CSF55</strain>
    </source>
</reference>
<organism evidence="5 7">
    <name type="scientific">Rozella allomycis (strain CSF55)</name>
    <dbReference type="NCBI Taxonomy" id="988480"/>
    <lineage>
        <taxon>Eukaryota</taxon>
        <taxon>Fungi</taxon>
        <taxon>Fungi incertae sedis</taxon>
        <taxon>Cryptomycota</taxon>
        <taxon>Cryptomycota incertae sedis</taxon>
        <taxon>Rozella</taxon>
    </lineage>
</organism>
<dbReference type="EMBL" id="KE561009">
    <property type="protein sequence ID" value="EPZ34006.1"/>
    <property type="molecule type" value="Genomic_DNA"/>
</dbReference>
<dbReference type="GO" id="GO:0051082">
    <property type="term" value="F:unfolded protein binding"/>
    <property type="evidence" value="ECO:0007669"/>
    <property type="project" value="InterPro"/>
</dbReference>
<dbReference type="GO" id="GO:0042026">
    <property type="term" value="P:protein refolding"/>
    <property type="evidence" value="ECO:0007669"/>
    <property type="project" value="EnsemblFungi"/>
</dbReference>
<evidence type="ECO:0000313" key="6">
    <source>
        <dbReference type="EMBL" id="RKP17660.1"/>
    </source>
</evidence>
<keyword evidence="2" id="KW-0067">ATP-binding</keyword>
<keyword evidence="7" id="KW-1185">Reference proteome</keyword>